<dbReference type="GO" id="GO:0008360">
    <property type="term" value="P:regulation of cell shape"/>
    <property type="evidence" value="ECO:0007669"/>
    <property type="project" value="UniProtKB-UniRule"/>
</dbReference>
<gene>
    <name evidence="10 12" type="primary">murJ</name>
    <name evidence="12" type="ORF">D3272_05770</name>
</gene>
<name>A0A4Q2REC6_9HYPH</name>
<keyword evidence="10 11" id="KW-0813">Transport</keyword>
<dbReference type="PANTHER" id="PTHR47019">
    <property type="entry name" value="LIPID II FLIPPASE MURJ"/>
    <property type="match status" value="1"/>
</dbReference>
<evidence type="ECO:0000256" key="3">
    <source>
        <dbReference type="ARBA" id="ARBA00022692"/>
    </source>
</evidence>
<feature type="transmembrane region" description="Helical" evidence="10">
    <location>
        <begin position="156"/>
        <end position="179"/>
    </location>
</feature>
<evidence type="ECO:0000256" key="10">
    <source>
        <dbReference type="HAMAP-Rule" id="MF_02078"/>
    </source>
</evidence>
<dbReference type="UniPathway" id="UPA00219"/>
<dbReference type="GO" id="GO:0009252">
    <property type="term" value="P:peptidoglycan biosynthetic process"/>
    <property type="evidence" value="ECO:0007669"/>
    <property type="project" value="UniProtKB-UniRule"/>
</dbReference>
<evidence type="ECO:0000256" key="7">
    <source>
        <dbReference type="ARBA" id="ARBA00023136"/>
    </source>
</evidence>
<dbReference type="EMBL" id="QYBC01000004">
    <property type="protein sequence ID" value="RYB06269.1"/>
    <property type="molecule type" value="Genomic_DNA"/>
</dbReference>
<evidence type="ECO:0000256" key="8">
    <source>
        <dbReference type="ARBA" id="ARBA00060041"/>
    </source>
</evidence>
<keyword evidence="6 10" id="KW-1133">Transmembrane helix</keyword>
<dbReference type="InterPro" id="IPR051050">
    <property type="entry name" value="Lipid_II_flippase_MurJ/MviN"/>
</dbReference>
<evidence type="ECO:0000313" key="13">
    <source>
        <dbReference type="Proteomes" id="UP000289411"/>
    </source>
</evidence>
<reference evidence="12 13" key="2">
    <citation type="submission" date="2019-02" db="EMBL/GenBank/DDBJ databases">
        <title>'Lichenibacterium ramalinii' gen. nov. sp. nov., 'Lichenibacterium minor' gen. nov. sp. nov.</title>
        <authorList>
            <person name="Pankratov T."/>
        </authorList>
    </citation>
    <scope>NUCLEOTIDE SEQUENCE [LARGE SCALE GENOMIC DNA]</scope>
    <source>
        <strain evidence="12 13">RmlP001</strain>
    </source>
</reference>
<dbReference type="PRINTS" id="PR01806">
    <property type="entry name" value="VIRFACTRMVIN"/>
</dbReference>
<comment type="pathway">
    <text evidence="10">Cell wall biogenesis; peptidoglycan biosynthesis.</text>
</comment>
<comment type="caution">
    <text evidence="12">The sequence shown here is derived from an EMBL/GenBank/DDBJ whole genome shotgun (WGS) entry which is preliminary data.</text>
</comment>
<evidence type="ECO:0000256" key="5">
    <source>
        <dbReference type="ARBA" id="ARBA00022984"/>
    </source>
</evidence>
<reference evidence="12 13" key="1">
    <citation type="submission" date="2018-09" db="EMBL/GenBank/DDBJ databases">
        <authorList>
            <person name="Grouzdev D.S."/>
            <person name="Krutkina M.S."/>
        </authorList>
    </citation>
    <scope>NUCLEOTIDE SEQUENCE [LARGE SCALE GENOMIC DNA]</scope>
    <source>
        <strain evidence="12 13">RmlP001</strain>
    </source>
</reference>
<keyword evidence="10 11" id="KW-0961">Cell wall biogenesis/degradation</keyword>
<keyword evidence="3 10" id="KW-0812">Transmembrane</keyword>
<dbReference type="AlphaFoldDB" id="A0A4Q2REC6"/>
<feature type="transmembrane region" description="Helical" evidence="10">
    <location>
        <begin position="307"/>
        <end position="325"/>
    </location>
</feature>
<dbReference type="PANTHER" id="PTHR47019:SF1">
    <property type="entry name" value="LIPID II FLIPPASE MURJ"/>
    <property type="match status" value="1"/>
</dbReference>
<feature type="transmembrane region" description="Helical" evidence="10">
    <location>
        <begin position="226"/>
        <end position="246"/>
    </location>
</feature>
<dbReference type="Pfam" id="PF03023">
    <property type="entry name" value="MurJ"/>
    <property type="match status" value="1"/>
</dbReference>
<evidence type="ECO:0000256" key="6">
    <source>
        <dbReference type="ARBA" id="ARBA00022989"/>
    </source>
</evidence>
<accession>A0A4Q2REC6</accession>
<keyword evidence="2 10" id="KW-1003">Cell membrane</keyword>
<protein>
    <recommendedName>
        <fullName evidence="10">Probable lipid II flippase MurJ</fullName>
    </recommendedName>
</protein>
<dbReference type="HAMAP" id="MF_02078">
    <property type="entry name" value="MurJ_MviN"/>
    <property type="match status" value="1"/>
</dbReference>
<keyword evidence="5 10" id="KW-0573">Peptidoglycan synthesis</keyword>
<proteinExistence type="inferred from homology"/>
<dbReference type="GO" id="GO:0005886">
    <property type="term" value="C:plasma membrane"/>
    <property type="evidence" value="ECO:0007669"/>
    <property type="project" value="UniProtKB-SubCell"/>
</dbReference>
<keyword evidence="7 10" id="KW-0472">Membrane</keyword>
<evidence type="ECO:0000256" key="11">
    <source>
        <dbReference type="PIRNR" id="PIRNR002869"/>
    </source>
</evidence>
<feature type="transmembrane region" description="Helical" evidence="10">
    <location>
        <begin position="268"/>
        <end position="286"/>
    </location>
</feature>
<feature type="transmembrane region" description="Helical" evidence="10">
    <location>
        <begin position="185"/>
        <end position="205"/>
    </location>
</feature>
<dbReference type="PIRSF" id="PIRSF002869">
    <property type="entry name" value="MviN"/>
    <property type="match status" value="1"/>
</dbReference>
<comment type="subcellular location">
    <subcellularLocation>
        <location evidence="10">Cell inner membrane</location>
        <topology evidence="10">Multi-pass membrane protein</topology>
    </subcellularLocation>
    <subcellularLocation>
        <location evidence="1">Cell membrane</location>
        <topology evidence="1">Multi-pass membrane protein</topology>
    </subcellularLocation>
</comment>
<keyword evidence="10" id="KW-0997">Cell inner membrane</keyword>
<evidence type="ECO:0000256" key="1">
    <source>
        <dbReference type="ARBA" id="ARBA00004651"/>
    </source>
</evidence>
<dbReference type="Proteomes" id="UP000289411">
    <property type="component" value="Unassembled WGS sequence"/>
</dbReference>
<evidence type="ECO:0000313" key="12">
    <source>
        <dbReference type="EMBL" id="RYB06269.1"/>
    </source>
</evidence>
<feature type="transmembrane region" description="Helical" evidence="10">
    <location>
        <begin position="20"/>
        <end position="43"/>
    </location>
</feature>
<keyword evidence="4 10" id="KW-0133">Cell shape</keyword>
<sequence>MYRHLLSVSGITLVSRATGLVREIVLGATLGAGGLADAFFVAFKLPNQFRAIFGEGAFNSAYVPTYSRVLERQGAAAAGSLASQIFSILLLTQLAVLLLAELFTPTLVSLLAPGFDADPVKFAHAVAMTRLTFPYLFCMVLVTLQSGTLNAHRRFAAAAFAPVLLNLFMVLFLLAGWAFPDAGTAASVGVTVSGVAQLALMMAAARRAGVLERLVRPRLGPDVRQFFRALGPAVIGSAGPQIAVFADTIIGSMLPTGGQSSLYYAERIYQLPIGVIGVAAGTVLLPEMSRYFSAGDPAGALRAQNRTMAITLAIAAPFFLAFVLIPQEIMRGVFLRGQFTAEAAAASAAVLSAYGFGLLPILLISSARSGFQARGNTTVPMLASLIAVAFNLMLKIALYRPYGAAGLATATAVGFWINLLILCGIGWLQKVVRPDDTLVRVAVAVDVAAFALGLYVFALDGRIAAATAGLRAPDLAHLGATAAGGALVYGVALAAALRAGGVGLPLRRRGRA</sequence>
<dbReference type="GO" id="GO:0015648">
    <property type="term" value="F:lipid-linked peptidoglycan transporter activity"/>
    <property type="evidence" value="ECO:0007669"/>
    <property type="project" value="UniProtKB-UniRule"/>
</dbReference>
<feature type="transmembrane region" description="Helical" evidence="10">
    <location>
        <begin position="437"/>
        <end position="458"/>
    </location>
</feature>
<evidence type="ECO:0000256" key="9">
    <source>
        <dbReference type="ARBA" id="ARBA00061532"/>
    </source>
</evidence>
<organism evidence="12 13">
    <name type="scientific">Lichenibacterium ramalinae</name>
    <dbReference type="NCBI Taxonomy" id="2316527"/>
    <lineage>
        <taxon>Bacteria</taxon>
        <taxon>Pseudomonadati</taxon>
        <taxon>Pseudomonadota</taxon>
        <taxon>Alphaproteobacteria</taxon>
        <taxon>Hyphomicrobiales</taxon>
        <taxon>Lichenihabitantaceae</taxon>
        <taxon>Lichenibacterium</taxon>
    </lineage>
</organism>
<dbReference type="InterPro" id="IPR004268">
    <property type="entry name" value="MurJ"/>
</dbReference>
<feature type="transmembrane region" description="Helical" evidence="10">
    <location>
        <begin position="379"/>
        <end position="398"/>
    </location>
</feature>
<dbReference type="GO" id="GO:0071555">
    <property type="term" value="P:cell wall organization"/>
    <property type="evidence" value="ECO:0007669"/>
    <property type="project" value="UniProtKB-UniRule"/>
</dbReference>
<evidence type="ECO:0000256" key="4">
    <source>
        <dbReference type="ARBA" id="ARBA00022960"/>
    </source>
</evidence>
<comment type="function">
    <text evidence="8 10 11">Involved in peptidoglycan biosynthesis. Transports lipid-linked peptidoglycan precursors from the inner to the outer leaflet of the cytoplasmic membrane.</text>
</comment>
<dbReference type="GO" id="GO:0034204">
    <property type="term" value="P:lipid translocation"/>
    <property type="evidence" value="ECO:0007669"/>
    <property type="project" value="TreeGrafter"/>
</dbReference>
<feature type="transmembrane region" description="Helical" evidence="10">
    <location>
        <begin position="81"/>
        <end position="102"/>
    </location>
</feature>
<dbReference type="NCBIfam" id="TIGR01695">
    <property type="entry name" value="murJ_mviN"/>
    <property type="match status" value="1"/>
</dbReference>
<keyword evidence="13" id="KW-1185">Reference proteome</keyword>
<comment type="similarity">
    <text evidence="9 10 11">Belongs to the MurJ/MviN family.</text>
</comment>
<dbReference type="RefSeq" id="WP_129218206.1">
    <property type="nucleotide sequence ID" value="NZ_QYBC01000004.1"/>
</dbReference>
<feature type="transmembrane region" description="Helical" evidence="10">
    <location>
        <begin position="122"/>
        <end position="144"/>
    </location>
</feature>
<feature type="transmembrane region" description="Helical" evidence="10">
    <location>
        <begin position="404"/>
        <end position="425"/>
    </location>
</feature>
<dbReference type="CDD" id="cd13123">
    <property type="entry name" value="MATE_MurJ_like"/>
    <property type="match status" value="1"/>
</dbReference>
<feature type="transmembrane region" description="Helical" evidence="10">
    <location>
        <begin position="478"/>
        <end position="499"/>
    </location>
</feature>
<evidence type="ECO:0000256" key="2">
    <source>
        <dbReference type="ARBA" id="ARBA00022475"/>
    </source>
</evidence>
<feature type="transmembrane region" description="Helical" evidence="10">
    <location>
        <begin position="345"/>
        <end position="367"/>
    </location>
</feature>
<dbReference type="OrthoDB" id="9816572at2"/>